<evidence type="ECO:0000313" key="3">
    <source>
        <dbReference type="Proteomes" id="UP001472677"/>
    </source>
</evidence>
<evidence type="ECO:0000313" key="2">
    <source>
        <dbReference type="EMBL" id="KAK8592861.1"/>
    </source>
</evidence>
<reference evidence="2 3" key="1">
    <citation type="journal article" date="2024" name="G3 (Bethesda)">
        <title>Genome assembly of Hibiscus sabdariffa L. provides insights into metabolisms of medicinal natural products.</title>
        <authorList>
            <person name="Kim T."/>
        </authorList>
    </citation>
    <scope>NUCLEOTIDE SEQUENCE [LARGE SCALE GENOMIC DNA]</scope>
    <source>
        <strain evidence="2">TK-2024</strain>
        <tissue evidence="2">Old leaves</tissue>
    </source>
</reference>
<dbReference type="EMBL" id="JBBPBM010000003">
    <property type="protein sequence ID" value="KAK8592861.1"/>
    <property type="molecule type" value="Genomic_DNA"/>
</dbReference>
<gene>
    <name evidence="2" type="ORF">V6N12_044954</name>
</gene>
<organism evidence="2 3">
    <name type="scientific">Hibiscus sabdariffa</name>
    <name type="common">roselle</name>
    <dbReference type="NCBI Taxonomy" id="183260"/>
    <lineage>
        <taxon>Eukaryota</taxon>
        <taxon>Viridiplantae</taxon>
        <taxon>Streptophyta</taxon>
        <taxon>Embryophyta</taxon>
        <taxon>Tracheophyta</taxon>
        <taxon>Spermatophyta</taxon>
        <taxon>Magnoliopsida</taxon>
        <taxon>eudicotyledons</taxon>
        <taxon>Gunneridae</taxon>
        <taxon>Pentapetalae</taxon>
        <taxon>rosids</taxon>
        <taxon>malvids</taxon>
        <taxon>Malvales</taxon>
        <taxon>Malvaceae</taxon>
        <taxon>Malvoideae</taxon>
        <taxon>Hibiscus</taxon>
    </lineage>
</organism>
<accession>A0ABR2G1F4</accession>
<feature type="region of interest" description="Disordered" evidence="1">
    <location>
        <begin position="12"/>
        <end position="46"/>
    </location>
</feature>
<protein>
    <submittedName>
        <fullName evidence="2">Uncharacterized protein</fullName>
    </submittedName>
</protein>
<feature type="compositionally biased region" description="Basic and acidic residues" evidence="1">
    <location>
        <begin position="30"/>
        <end position="46"/>
    </location>
</feature>
<keyword evidence="3" id="KW-1185">Reference proteome</keyword>
<sequence>MHDDLQEVNVAARVGRTQGGSLTVASRPSDFTRRDHHGIGDGTKSDSVEVVSLNDGRISEMVSRKVMSGSGSHLAFSVHERDSDRKHNGRVRLGGAGLVGIRGNKDNVSKGIHVKKPAGSRSPGKFVLVEWVHSTTQRLESLANQTAQNGVHEALPLIEDDPGPLNPLGNHIDAMFLGDSMVTSLQEGRGGSTSM</sequence>
<evidence type="ECO:0000256" key="1">
    <source>
        <dbReference type="SAM" id="MobiDB-lite"/>
    </source>
</evidence>
<dbReference type="Proteomes" id="UP001472677">
    <property type="component" value="Unassembled WGS sequence"/>
</dbReference>
<name>A0ABR2G1F4_9ROSI</name>
<comment type="caution">
    <text evidence="2">The sequence shown here is derived from an EMBL/GenBank/DDBJ whole genome shotgun (WGS) entry which is preliminary data.</text>
</comment>
<proteinExistence type="predicted"/>